<sequence>MSDQTLDPFDVGRMIPDFVAPPLTHLGLDRATIDAADVNTRQWTSHVDGPITPGSEVHLREVCRMFRETFNPYRPSVLDWPTLEPDTLHRIVSLPIWDIAVQTEGKARLRMAAYAATLSEPDMRSALALNAWEENRHKEVLSRMVAAYRIALAKEAPYVHPADTEWAYLVTGFSECIDSFFAFGLFELAHRSRLFPPELIDTFEPVMQEECRHILLFANWLAWHRARLSRWRRLVFELKVAAVWLFLGWERIGLARSFDADGNEQTQDNNFTVNGAQAVSGAKIDVRELMTLCLQENDRRFCGYDARLLRPQTMPKLVRVALRFMRKKKGS</sequence>
<dbReference type="SUPFAM" id="SSF47240">
    <property type="entry name" value="Ferritin-like"/>
    <property type="match status" value="1"/>
</dbReference>
<protein>
    <submittedName>
        <fullName evidence="1">Ferritin-like domain-containing protein</fullName>
    </submittedName>
</protein>
<proteinExistence type="predicted"/>
<dbReference type="Proteomes" id="UP001386437">
    <property type="component" value="Unassembled WGS sequence"/>
</dbReference>
<reference evidence="1 2" key="1">
    <citation type="journal article" date="2022" name="Arch. Microbiol.">
        <title>Paraburkholderia bengalensis sp. nov. isolated from roots of Oryza sativa, IR64.</title>
        <authorList>
            <person name="Nag P."/>
            <person name="Mondal N."/>
            <person name="Sarkar J."/>
            <person name="Das S."/>
        </authorList>
    </citation>
    <scope>NUCLEOTIDE SEQUENCE [LARGE SCALE GENOMIC DNA]</scope>
    <source>
        <strain evidence="1 2">IR64_4_BI</strain>
    </source>
</reference>
<organism evidence="1 2">
    <name type="scientific">Paraburkholderia bengalensis</name>
    <dbReference type="NCBI Taxonomy" id="2747562"/>
    <lineage>
        <taxon>Bacteria</taxon>
        <taxon>Pseudomonadati</taxon>
        <taxon>Pseudomonadota</taxon>
        <taxon>Betaproteobacteria</taxon>
        <taxon>Burkholderiales</taxon>
        <taxon>Burkholderiaceae</taxon>
        <taxon>Paraburkholderia</taxon>
    </lineage>
</organism>
<evidence type="ECO:0000313" key="1">
    <source>
        <dbReference type="EMBL" id="MEI5996567.1"/>
    </source>
</evidence>
<comment type="caution">
    <text evidence="1">The sequence shown here is derived from an EMBL/GenBank/DDBJ whole genome shotgun (WGS) entry which is preliminary data.</text>
</comment>
<dbReference type="InterPro" id="IPR009078">
    <property type="entry name" value="Ferritin-like_SF"/>
</dbReference>
<dbReference type="RefSeq" id="WP_336596989.1">
    <property type="nucleotide sequence ID" value="NZ_JACFYJ010000005.1"/>
</dbReference>
<name>A0ABU8ILU8_9BURK</name>
<evidence type="ECO:0000313" key="2">
    <source>
        <dbReference type="Proteomes" id="UP001386437"/>
    </source>
</evidence>
<dbReference type="EMBL" id="JACFYJ010000005">
    <property type="protein sequence ID" value="MEI5996567.1"/>
    <property type="molecule type" value="Genomic_DNA"/>
</dbReference>
<keyword evidence="2" id="KW-1185">Reference proteome</keyword>
<gene>
    <name evidence="1" type="ORF">H3V53_04915</name>
</gene>
<accession>A0ABU8ILU8</accession>